<evidence type="ECO:0000313" key="3">
    <source>
        <dbReference type="Proteomes" id="UP000887566"/>
    </source>
</evidence>
<sequence>QSPQNVTAIAVETGIQNTGIAIMLLLFSFDQPDADISAVVPVIVAIFTPAPLLLGVGVHHFSKWLRRDELNDSSSSADECVEKGGKNGIANDVVDDVICREMLPISELKRSEESRCFMRSPDTRAHADADSDEKALAKQSLLSADA</sequence>
<dbReference type="Proteomes" id="UP000887566">
    <property type="component" value="Unplaced"/>
</dbReference>
<evidence type="ECO:0000256" key="1">
    <source>
        <dbReference type="SAM" id="MobiDB-lite"/>
    </source>
</evidence>
<dbReference type="AlphaFoldDB" id="A0A914V510"/>
<feature type="region of interest" description="Disordered" evidence="1">
    <location>
        <begin position="113"/>
        <end position="132"/>
    </location>
</feature>
<organism evidence="3 4">
    <name type="scientific">Plectus sambesii</name>
    <dbReference type="NCBI Taxonomy" id="2011161"/>
    <lineage>
        <taxon>Eukaryota</taxon>
        <taxon>Metazoa</taxon>
        <taxon>Ecdysozoa</taxon>
        <taxon>Nematoda</taxon>
        <taxon>Chromadorea</taxon>
        <taxon>Plectida</taxon>
        <taxon>Plectina</taxon>
        <taxon>Plectoidea</taxon>
        <taxon>Plectidae</taxon>
        <taxon>Plectus</taxon>
    </lineage>
</organism>
<accession>A0A914V510</accession>
<proteinExistence type="predicted"/>
<name>A0A914V510_9BILA</name>
<reference evidence="4" key="1">
    <citation type="submission" date="2022-11" db="UniProtKB">
        <authorList>
            <consortium name="WormBaseParasite"/>
        </authorList>
    </citation>
    <scope>IDENTIFICATION</scope>
</reference>
<keyword evidence="3" id="KW-1185">Reference proteome</keyword>
<protein>
    <submittedName>
        <fullName evidence="4">Uncharacterized protein</fullName>
    </submittedName>
</protein>
<keyword evidence="2" id="KW-0812">Transmembrane</keyword>
<keyword evidence="2" id="KW-1133">Transmembrane helix</keyword>
<evidence type="ECO:0000313" key="4">
    <source>
        <dbReference type="WBParaSite" id="PSAMB.scaffold14683size1810.g36180.t1"/>
    </source>
</evidence>
<feature type="transmembrane region" description="Helical" evidence="2">
    <location>
        <begin position="36"/>
        <end position="58"/>
    </location>
</feature>
<dbReference type="WBParaSite" id="PSAMB.scaffold14683size1810.g36180.t1">
    <property type="protein sequence ID" value="PSAMB.scaffold14683size1810.g36180.t1"/>
    <property type="gene ID" value="PSAMB.scaffold14683size1810.g36180"/>
</dbReference>
<evidence type="ECO:0000256" key="2">
    <source>
        <dbReference type="SAM" id="Phobius"/>
    </source>
</evidence>
<keyword evidence="2" id="KW-0472">Membrane</keyword>